<dbReference type="AlphaFoldDB" id="A0A6N2NKE0"/>
<protein>
    <recommendedName>
        <fullName evidence="2">3-hydroxyisobutyryl-CoA hydrolase</fullName>
        <shortName evidence="2">HIB-CoA hydrolase</shortName>
        <shortName evidence="2">HIBYL-CoA-H</shortName>
        <ecNumber evidence="2">3.1.2.4</ecNumber>
    </recommendedName>
    <alternativeName>
        <fullName evidence="2">3-hydroxyisobutyryl-coenzyme A hydrolase</fullName>
    </alternativeName>
</protein>
<reference evidence="4" key="1">
    <citation type="submission" date="2019-03" db="EMBL/GenBank/DDBJ databases">
        <authorList>
            <person name="Mank J."/>
            <person name="Almeida P."/>
        </authorList>
    </citation>
    <scope>NUCLEOTIDE SEQUENCE</scope>
    <source>
        <strain evidence="4">78183</strain>
    </source>
</reference>
<comment type="catalytic activity">
    <reaction evidence="2">
        <text>3-hydroxy-2-methylpropanoyl-CoA + H2O = 3-hydroxy-2-methylpropanoate + CoA + H(+)</text>
        <dbReference type="Rhea" id="RHEA:20888"/>
        <dbReference type="ChEBI" id="CHEBI:11805"/>
        <dbReference type="ChEBI" id="CHEBI:15377"/>
        <dbReference type="ChEBI" id="CHEBI:15378"/>
        <dbReference type="ChEBI" id="CHEBI:57287"/>
        <dbReference type="ChEBI" id="CHEBI:57340"/>
        <dbReference type="EC" id="3.1.2.4"/>
    </reaction>
</comment>
<dbReference type="PANTHER" id="PTHR43176:SF6">
    <property type="entry name" value="3-HYDROXYISOBUTYRYL-COA HYDROLASE"/>
    <property type="match status" value="1"/>
</dbReference>
<accession>A0A6N2NKE0</accession>
<evidence type="ECO:0000259" key="3">
    <source>
        <dbReference type="Pfam" id="PF16113"/>
    </source>
</evidence>
<dbReference type="EC" id="3.1.2.4" evidence="2"/>
<evidence type="ECO:0000256" key="1">
    <source>
        <dbReference type="ARBA" id="ARBA00022801"/>
    </source>
</evidence>
<organism evidence="4">
    <name type="scientific">Salix viminalis</name>
    <name type="common">Common osier</name>
    <name type="synonym">Basket willow</name>
    <dbReference type="NCBI Taxonomy" id="40686"/>
    <lineage>
        <taxon>Eukaryota</taxon>
        <taxon>Viridiplantae</taxon>
        <taxon>Streptophyta</taxon>
        <taxon>Embryophyta</taxon>
        <taxon>Tracheophyta</taxon>
        <taxon>Spermatophyta</taxon>
        <taxon>Magnoliopsida</taxon>
        <taxon>eudicotyledons</taxon>
        <taxon>Gunneridae</taxon>
        <taxon>Pentapetalae</taxon>
        <taxon>rosids</taxon>
        <taxon>fabids</taxon>
        <taxon>Malpighiales</taxon>
        <taxon>Salicaceae</taxon>
        <taxon>Saliceae</taxon>
        <taxon>Salix</taxon>
    </lineage>
</organism>
<dbReference type="CDD" id="cd06558">
    <property type="entry name" value="crotonase-like"/>
    <property type="match status" value="1"/>
</dbReference>
<comment type="similarity">
    <text evidence="2">Belongs to the enoyl-CoA hydratase/isomerase family.</text>
</comment>
<dbReference type="EMBL" id="CAADRP010002196">
    <property type="protein sequence ID" value="VFU63332.1"/>
    <property type="molecule type" value="Genomic_DNA"/>
</dbReference>
<dbReference type="SUPFAM" id="SSF52096">
    <property type="entry name" value="ClpP/crotonase"/>
    <property type="match status" value="1"/>
</dbReference>
<feature type="domain" description="Enoyl-CoA hydratase/isomerase" evidence="3">
    <location>
        <begin position="101"/>
        <end position="218"/>
    </location>
</feature>
<name>A0A6N2NKE0_SALVM</name>
<dbReference type="InterPro" id="IPR029045">
    <property type="entry name" value="ClpP/crotonase-like_dom_sf"/>
</dbReference>
<dbReference type="GO" id="GO:0003860">
    <property type="term" value="F:3-hydroxyisobutyryl-CoA hydrolase activity"/>
    <property type="evidence" value="ECO:0007669"/>
    <property type="project" value="UniProtKB-UniRule"/>
</dbReference>
<evidence type="ECO:0000313" key="4">
    <source>
        <dbReference type="EMBL" id="VFU63332.1"/>
    </source>
</evidence>
<dbReference type="Gene3D" id="3.90.226.10">
    <property type="entry name" value="2-enoyl-CoA Hydratase, Chain A, domain 1"/>
    <property type="match status" value="2"/>
</dbReference>
<gene>
    <name evidence="4" type="ORF">SVIM_LOCUS481818</name>
</gene>
<dbReference type="InterPro" id="IPR032259">
    <property type="entry name" value="HIBYL-CoA-H"/>
</dbReference>
<dbReference type="Pfam" id="PF16113">
    <property type="entry name" value="ECH_2"/>
    <property type="match status" value="1"/>
</dbReference>
<evidence type="ECO:0000256" key="2">
    <source>
        <dbReference type="RuleBase" id="RU369070"/>
    </source>
</evidence>
<comment type="pathway">
    <text evidence="2">Amino-acid degradation; L-valine degradation.</text>
</comment>
<dbReference type="PANTHER" id="PTHR43176">
    <property type="entry name" value="3-HYDROXYISOBUTYRYL-COA HYDROLASE-RELATED"/>
    <property type="match status" value="1"/>
</dbReference>
<keyword evidence="1 2" id="KW-0378">Hydrolase</keyword>
<comment type="function">
    <text evidence="2">Hydrolyzes 3-hydroxyisobutyryl-CoA (HIBYL-CoA), a saline catabolite. Has high activity toward isobutyryl-CoA. Could be an isobutyryl-CoA dehydrogenase that functions in valine catabolism.</text>
</comment>
<dbReference type="GO" id="GO:0006574">
    <property type="term" value="P:L-valine catabolic process"/>
    <property type="evidence" value="ECO:0007669"/>
    <property type="project" value="UniProtKB-UniRule"/>
</dbReference>
<dbReference type="InterPro" id="IPR045004">
    <property type="entry name" value="ECH_dom"/>
</dbReference>
<sequence length="245" mass="27148">MISEITKKLKAYEIDPGVKVVVLKGNGKAFCAGGDVVASYICMVAGHWSYAASSYKKQVVLDYIVGTYGKPVVALIHGIVMGGGAGLSMNGALKIVTENTIINKCFSRKTVEEILSSLESEAGNRAEKWILEAIKSMKAASPISLKLSLKSIREGRTQSLDQCLARDYNICCHIMRRTVSTDYFEGTRAMLLDKENTPPKWEPARLELVSDEMVGRYFSRVDEDDWESLQLPPRSNSVDMMRPKL</sequence>
<proteinExistence type="inferred from homology"/>